<dbReference type="Gene3D" id="3.40.1350.120">
    <property type="match status" value="1"/>
</dbReference>
<organism evidence="2 3">
    <name type="scientific">Gloeomargarita lithophora Alchichica-D10</name>
    <dbReference type="NCBI Taxonomy" id="1188229"/>
    <lineage>
        <taxon>Bacteria</taxon>
        <taxon>Bacillati</taxon>
        <taxon>Cyanobacteriota</taxon>
        <taxon>Cyanophyceae</taxon>
        <taxon>Gloeomargaritales</taxon>
        <taxon>Gloeomargaritaceae</taxon>
        <taxon>Gloeomargarita</taxon>
    </lineage>
</organism>
<dbReference type="Pfam" id="PF18451">
    <property type="entry name" value="CdiA_C"/>
    <property type="match status" value="1"/>
</dbReference>
<protein>
    <recommendedName>
        <fullName evidence="1">tRNA nuclease CdiA C-terminal domain-containing protein</fullName>
    </recommendedName>
</protein>
<evidence type="ECO:0000259" key="1">
    <source>
        <dbReference type="Pfam" id="PF18451"/>
    </source>
</evidence>
<dbReference type="OrthoDB" id="457561at2"/>
<dbReference type="EMBL" id="CP017675">
    <property type="protein sequence ID" value="APB32845.1"/>
    <property type="molecule type" value="Genomic_DNA"/>
</dbReference>
<gene>
    <name evidence="2" type="ORF">GlitD10_0531</name>
</gene>
<proteinExistence type="predicted"/>
<dbReference type="RefSeq" id="WP_084111434.1">
    <property type="nucleotide sequence ID" value="NZ_CP017675.1"/>
</dbReference>
<dbReference type="STRING" id="1188229.GlitD10_0531"/>
<name>A0A1J0AAB1_9CYAN</name>
<reference evidence="2 3" key="1">
    <citation type="submission" date="2016-10" db="EMBL/GenBank/DDBJ databases">
        <title>Description of Gloeomargarita lithophora gen. nov., sp. nov., a thylakoid-bearing basal-branching cyanobacterium with intracellular carbonates, and proposal for Gloeomargaritales ord. nov.</title>
        <authorList>
            <person name="Moreira D."/>
            <person name="Tavera R."/>
            <person name="Benzerara K."/>
            <person name="Skouri-Panet F."/>
            <person name="Couradeau E."/>
            <person name="Gerard E."/>
            <person name="Loussert C."/>
            <person name="Novelo E."/>
            <person name="Zivanovic Y."/>
            <person name="Lopez-Garcia P."/>
        </authorList>
    </citation>
    <scope>NUCLEOTIDE SEQUENCE [LARGE SCALE GENOMIC DNA]</scope>
    <source>
        <strain evidence="2 3">D10</strain>
    </source>
</reference>
<feature type="domain" description="tRNA nuclease CdiA C-terminal" evidence="1">
    <location>
        <begin position="90"/>
        <end position="172"/>
    </location>
</feature>
<dbReference type="KEGG" id="glt:GlitD10_0531"/>
<dbReference type="AlphaFoldDB" id="A0A1J0AAB1"/>
<sequence>MDIEELPQQVDDEAMELDERIRRSEQIYRQAGYEYERVRFNPDNGGFVLVHRGHNRGESYESELFVAQVLANQGRRVTLLNETGMGAGVKTPDADIDGNLAEFKWLTTVSRKIPNRIQEGFLNAKAKGVNWIVYHVDRQEVIYEEINRGLRQGINFDSTGEITKFLLVLKDGIVRELTREEWNDGQRF</sequence>
<dbReference type="Proteomes" id="UP000180235">
    <property type="component" value="Chromosome"/>
</dbReference>
<evidence type="ECO:0000313" key="2">
    <source>
        <dbReference type="EMBL" id="APB32845.1"/>
    </source>
</evidence>
<keyword evidence="3" id="KW-1185">Reference proteome</keyword>
<evidence type="ECO:0000313" key="3">
    <source>
        <dbReference type="Proteomes" id="UP000180235"/>
    </source>
</evidence>
<accession>A0A1J0AAB1</accession>
<dbReference type="InterPro" id="IPR040559">
    <property type="entry name" value="CdiA_C"/>
</dbReference>